<dbReference type="GO" id="GO:0016020">
    <property type="term" value="C:membrane"/>
    <property type="evidence" value="ECO:0007669"/>
    <property type="project" value="UniProtKB-SubCell"/>
</dbReference>
<accession>A0AAP2G5L0</accession>
<feature type="transmembrane region" description="Helical" evidence="5">
    <location>
        <begin position="111"/>
        <end position="131"/>
    </location>
</feature>
<dbReference type="GO" id="GO:0030416">
    <property type="term" value="P:methylamine metabolic process"/>
    <property type="evidence" value="ECO:0007669"/>
    <property type="project" value="InterPro"/>
</dbReference>
<feature type="domain" description="Methylamine utilisation protein MauE" evidence="6">
    <location>
        <begin position="3"/>
        <end position="130"/>
    </location>
</feature>
<organism evidence="7 8">
    <name type="scientific">Litoribacter ruber</name>
    <dbReference type="NCBI Taxonomy" id="702568"/>
    <lineage>
        <taxon>Bacteria</taxon>
        <taxon>Pseudomonadati</taxon>
        <taxon>Bacteroidota</taxon>
        <taxon>Cytophagia</taxon>
        <taxon>Cytophagales</taxon>
        <taxon>Cyclobacteriaceae</taxon>
        <taxon>Litoribacter</taxon>
    </lineage>
</organism>
<evidence type="ECO:0000256" key="2">
    <source>
        <dbReference type="ARBA" id="ARBA00022692"/>
    </source>
</evidence>
<comment type="caution">
    <text evidence="7">The sequence shown here is derived from an EMBL/GenBank/DDBJ whole genome shotgun (WGS) entry which is preliminary data.</text>
</comment>
<dbReference type="Pfam" id="PF07291">
    <property type="entry name" value="MauE"/>
    <property type="match status" value="1"/>
</dbReference>
<evidence type="ECO:0000313" key="7">
    <source>
        <dbReference type="EMBL" id="MBS9525650.1"/>
    </source>
</evidence>
<gene>
    <name evidence="7" type="ORF">KI659_16650</name>
</gene>
<protein>
    <recommendedName>
        <fullName evidence="6">Methylamine utilisation protein MauE domain-containing protein</fullName>
    </recommendedName>
</protein>
<dbReference type="EMBL" id="JAHCMY010000016">
    <property type="protein sequence ID" value="MBS9525650.1"/>
    <property type="molecule type" value="Genomic_DNA"/>
</dbReference>
<evidence type="ECO:0000256" key="1">
    <source>
        <dbReference type="ARBA" id="ARBA00004141"/>
    </source>
</evidence>
<evidence type="ECO:0000313" key="8">
    <source>
        <dbReference type="Proteomes" id="UP001319104"/>
    </source>
</evidence>
<comment type="subcellular location">
    <subcellularLocation>
        <location evidence="1">Membrane</location>
        <topology evidence="1">Multi-pass membrane protein</topology>
    </subcellularLocation>
</comment>
<keyword evidence="3 5" id="KW-1133">Transmembrane helix</keyword>
<feature type="transmembrane region" description="Helical" evidence="5">
    <location>
        <begin position="47"/>
        <end position="65"/>
    </location>
</feature>
<keyword evidence="8" id="KW-1185">Reference proteome</keyword>
<evidence type="ECO:0000256" key="5">
    <source>
        <dbReference type="SAM" id="Phobius"/>
    </source>
</evidence>
<evidence type="ECO:0000259" key="6">
    <source>
        <dbReference type="Pfam" id="PF07291"/>
    </source>
</evidence>
<evidence type="ECO:0000256" key="3">
    <source>
        <dbReference type="ARBA" id="ARBA00022989"/>
    </source>
</evidence>
<dbReference type="RefSeq" id="WP_213946508.1">
    <property type="nucleotide sequence ID" value="NZ_JAHCMY010000016.1"/>
</dbReference>
<proteinExistence type="predicted"/>
<feature type="transmembrane region" description="Helical" evidence="5">
    <location>
        <begin position="70"/>
        <end position="91"/>
    </location>
</feature>
<keyword evidence="4 5" id="KW-0472">Membrane</keyword>
<keyword evidence="2 5" id="KW-0812">Transmembrane</keyword>
<dbReference type="InterPro" id="IPR009908">
    <property type="entry name" value="Methylamine_util_MauE"/>
</dbReference>
<reference evidence="7 8" key="1">
    <citation type="submission" date="2021-05" db="EMBL/GenBank/DDBJ databases">
        <authorList>
            <person name="Zhang Z.D."/>
            <person name="Osman G."/>
        </authorList>
    </citation>
    <scope>NUCLEOTIDE SEQUENCE [LARGE SCALE GENOMIC DNA]</scope>
    <source>
        <strain evidence="7 8">KCTC 32217</strain>
    </source>
</reference>
<name>A0AAP2G5L0_9BACT</name>
<evidence type="ECO:0000256" key="4">
    <source>
        <dbReference type="ARBA" id="ARBA00023136"/>
    </source>
</evidence>
<sequence length="157" mass="17360">MKQHLSITASLLLILLWGYTGFAKIVDFQGFRSAMQNQEIPLDWARQLAWAIPMVELLLVGLLLWENTRIWGFIGSLALLSVFSTYVGLIWIGSFPRVPCGCAGIFDSMSWGAHLVVNLAFVAISAVGIYLSTTMPGEGHQESGDRFKGLISASRRR</sequence>
<dbReference type="Proteomes" id="UP001319104">
    <property type="component" value="Unassembled WGS sequence"/>
</dbReference>
<dbReference type="AlphaFoldDB" id="A0AAP2G5L0"/>